<feature type="domain" description="Sulfatase N-terminal" evidence="4">
    <location>
        <begin position="30"/>
        <end position="122"/>
    </location>
</feature>
<accession>A0A5C5XT62</accession>
<dbReference type="PANTHER" id="PTHR42693">
    <property type="entry name" value="ARYLSULFATASE FAMILY MEMBER"/>
    <property type="match status" value="1"/>
</dbReference>
<feature type="signal peptide" evidence="3">
    <location>
        <begin position="1"/>
        <end position="23"/>
    </location>
</feature>
<dbReference type="CDD" id="cd16027">
    <property type="entry name" value="SGSH"/>
    <property type="match status" value="1"/>
</dbReference>
<dbReference type="InterPro" id="IPR050738">
    <property type="entry name" value="Sulfatase"/>
</dbReference>
<evidence type="ECO:0000256" key="1">
    <source>
        <dbReference type="ARBA" id="ARBA00008779"/>
    </source>
</evidence>
<reference evidence="5 6" key="1">
    <citation type="submission" date="2019-02" db="EMBL/GenBank/DDBJ databases">
        <title>Deep-cultivation of Planctomycetes and their phenomic and genomic characterization uncovers novel biology.</title>
        <authorList>
            <person name="Wiegand S."/>
            <person name="Jogler M."/>
            <person name="Boedeker C."/>
            <person name="Pinto D."/>
            <person name="Vollmers J."/>
            <person name="Rivas-Marin E."/>
            <person name="Kohn T."/>
            <person name="Peeters S.H."/>
            <person name="Heuer A."/>
            <person name="Rast P."/>
            <person name="Oberbeckmann S."/>
            <person name="Bunk B."/>
            <person name="Jeske O."/>
            <person name="Meyerdierks A."/>
            <person name="Storesund J.E."/>
            <person name="Kallscheuer N."/>
            <person name="Luecker S."/>
            <person name="Lage O.M."/>
            <person name="Pohl T."/>
            <person name="Merkel B.J."/>
            <person name="Hornburger P."/>
            <person name="Mueller R.-W."/>
            <person name="Bruemmer F."/>
            <person name="Labrenz M."/>
            <person name="Spormann A.M."/>
            <person name="Op Den Camp H."/>
            <person name="Overmann J."/>
            <person name="Amann R."/>
            <person name="Jetten M.S.M."/>
            <person name="Mascher T."/>
            <person name="Medema M.H."/>
            <person name="Devos D.P."/>
            <person name="Kaster A.-K."/>
            <person name="Ovreas L."/>
            <person name="Rohde M."/>
            <person name="Galperin M.Y."/>
            <person name="Jogler C."/>
        </authorList>
    </citation>
    <scope>NUCLEOTIDE SEQUENCE [LARGE SCALE GENOMIC DNA]</scope>
    <source>
        <strain evidence="5 6">Pan14r</strain>
    </source>
</reference>
<comment type="caution">
    <text evidence="5">The sequence shown here is derived from an EMBL/GenBank/DDBJ whole genome shotgun (WGS) entry which is preliminary data.</text>
</comment>
<evidence type="ECO:0000313" key="6">
    <source>
        <dbReference type="Proteomes" id="UP000317238"/>
    </source>
</evidence>
<feature type="domain" description="Sulfatase N-terminal" evidence="4">
    <location>
        <begin position="153"/>
        <end position="307"/>
    </location>
</feature>
<dbReference type="Proteomes" id="UP000317238">
    <property type="component" value="Unassembled WGS sequence"/>
</dbReference>
<keyword evidence="2 5" id="KW-0378">Hydrolase</keyword>
<dbReference type="Pfam" id="PF00884">
    <property type="entry name" value="Sulfatase"/>
    <property type="match status" value="2"/>
</dbReference>
<evidence type="ECO:0000259" key="4">
    <source>
        <dbReference type="Pfam" id="PF00884"/>
    </source>
</evidence>
<dbReference type="EC" id="3.1.6.1" evidence="5"/>
<gene>
    <name evidence="5" type="ORF">Pan14r_53490</name>
</gene>
<proteinExistence type="inferred from homology"/>
<comment type="similarity">
    <text evidence="1">Belongs to the sulfatase family.</text>
</comment>
<dbReference type="AlphaFoldDB" id="A0A5C5XT62"/>
<name>A0A5C5XT62_9PLAN</name>
<sequence precursor="true">MKPTPIIQRFVAACLFLSGAGQAAIADDRPNIVWISCEDISPNLGCYGDPHAITPNLDRLAAEGVRFDRAFTTAGVCAVVRSSIITGMYPPSIGSQHMRSRIILPPGVRPFPELMRAAGYFTTNREKTDYQFEPTPAIWDRQGKKHQDWRERPDPDQPFFSVINFTVSHESQVRHGEKRHAEVIDEIGEANRHDPIECADTMPDYMPNTPAARKNWAWYHDNITLMDKMAGEVLDRLEQDGLADNTLVFFWSDHGMGLPRGKRWIYDTGTLVPVIARWPDHLDAGGRRPDLVTLMDLVPTTLQAAGVEVPDYMHGRTLFTADQSDDVSKEPPYIFLHRDRMDEVYELQRGARDRRWKYIRNYHPDRPYSQRLDYMDEMPMMQDWRRMNAAGRLSGGQANWFQLPKPIEELYDTEKDPWELNNLAELPQYADRLARMRQATERWQTRIGDTGMIPEAVLMEEMKPGGKMPRTLPPEIEFTDGKVHLRSPTESGSLVYRIRTEDQWSGWRLYVGPIEAPAVPLQAMACRAGLRDSKLSDWRPTDR</sequence>
<dbReference type="RefSeq" id="WP_146441011.1">
    <property type="nucleotide sequence ID" value="NZ_SJPL01000002.1"/>
</dbReference>
<organism evidence="5 6">
    <name type="scientific">Crateriforma conspicua</name>
    <dbReference type="NCBI Taxonomy" id="2527996"/>
    <lineage>
        <taxon>Bacteria</taxon>
        <taxon>Pseudomonadati</taxon>
        <taxon>Planctomycetota</taxon>
        <taxon>Planctomycetia</taxon>
        <taxon>Planctomycetales</taxon>
        <taxon>Planctomycetaceae</taxon>
        <taxon>Crateriforma</taxon>
    </lineage>
</organism>
<dbReference type="InterPro" id="IPR017850">
    <property type="entry name" value="Alkaline_phosphatase_core_sf"/>
</dbReference>
<dbReference type="SUPFAM" id="SSF53649">
    <property type="entry name" value="Alkaline phosphatase-like"/>
    <property type="match status" value="1"/>
</dbReference>
<keyword evidence="6" id="KW-1185">Reference proteome</keyword>
<evidence type="ECO:0000313" key="5">
    <source>
        <dbReference type="EMBL" id="TWT65799.1"/>
    </source>
</evidence>
<dbReference type="PANTHER" id="PTHR42693:SF53">
    <property type="entry name" value="ENDO-4-O-SULFATASE"/>
    <property type="match status" value="1"/>
</dbReference>
<protein>
    <submittedName>
        <fullName evidence="5">Arylsulfatase</fullName>
        <ecNumber evidence="5">3.1.6.1</ecNumber>
    </submittedName>
</protein>
<dbReference type="GO" id="GO:0004065">
    <property type="term" value="F:arylsulfatase activity"/>
    <property type="evidence" value="ECO:0007669"/>
    <property type="project" value="UniProtKB-EC"/>
</dbReference>
<evidence type="ECO:0000256" key="2">
    <source>
        <dbReference type="ARBA" id="ARBA00022801"/>
    </source>
</evidence>
<feature type="chain" id="PRO_5023066460" evidence="3">
    <location>
        <begin position="24"/>
        <end position="543"/>
    </location>
</feature>
<dbReference type="InterPro" id="IPR000917">
    <property type="entry name" value="Sulfatase_N"/>
</dbReference>
<dbReference type="Gene3D" id="3.40.720.10">
    <property type="entry name" value="Alkaline Phosphatase, subunit A"/>
    <property type="match status" value="1"/>
</dbReference>
<evidence type="ECO:0000256" key="3">
    <source>
        <dbReference type="SAM" id="SignalP"/>
    </source>
</evidence>
<keyword evidence="3" id="KW-0732">Signal</keyword>
<dbReference type="OrthoDB" id="9763613at2"/>
<dbReference type="EMBL" id="SJPL01000002">
    <property type="protein sequence ID" value="TWT65799.1"/>
    <property type="molecule type" value="Genomic_DNA"/>
</dbReference>